<dbReference type="AlphaFoldDB" id="A0AA48IAH4"/>
<dbReference type="SUPFAM" id="SSF48150">
    <property type="entry name" value="DNA-glycosylase"/>
    <property type="match status" value="1"/>
</dbReference>
<reference evidence="12" key="1">
    <citation type="journal article" date="2023" name="ISME J.">
        <title>Emergence of putative energy parasites within Clostridia revealed by genome analysis of a novel endosymbiotic clade.</title>
        <authorList>
            <person name="Takahashi K."/>
            <person name="Kuwahara H."/>
            <person name="Horikawa Y."/>
            <person name="Izawa K."/>
            <person name="Kato D."/>
            <person name="Inagaki T."/>
            <person name="Yuki M."/>
            <person name="Ohkuma M."/>
            <person name="Hongoh Y."/>
        </authorList>
    </citation>
    <scope>NUCLEOTIDE SEQUENCE</scope>
    <source>
        <strain evidence="12">CfP3-15</strain>
    </source>
</reference>
<dbReference type="GO" id="GO:0051539">
    <property type="term" value="F:4 iron, 4 sulfur cluster binding"/>
    <property type="evidence" value="ECO:0007669"/>
    <property type="project" value="UniProtKB-UniRule"/>
</dbReference>
<evidence type="ECO:0000256" key="2">
    <source>
        <dbReference type="ARBA" id="ARBA00022485"/>
    </source>
</evidence>
<dbReference type="InterPro" id="IPR011257">
    <property type="entry name" value="DNA_glycosylase"/>
</dbReference>
<dbReference type="GO" id="GO:0140078">
    <property type="term" value="F:class I DNA-(apurinic or apyrimidinic site) endonuclease activity"/>
    <property type="evidence" value="ECO:0007669"/>
    <property type="project" value="UniProtKB-EC"/>
</dbReference>
<keyword evidence="2 10" id="KW-0004">4Fe-4S</keyword>
<sequence>MSIRQKFKHRRALVKSVLAVLLQKYPNVTCGLSFKNSFELLISARLSARCTDKCVNKVAATLFERFMSPEDFVSAELSDIEDIIKPCGMYKTKAKNIKDICIKLVNDFNSNIPSEFEDLLNLPGIGRKTANLITSEVFGIPRIVTDTHVCRVTYRIGLHCETRPVKIEKVLSEIVSKEFRSFFCHAIIALGREFCKARTFRCTVCPLVEICLKQD</sequence>
<evidence type="ECO:0000313" key="12">
    <source>
        <dbReference type="EMBL" id="BED91895.1"/>
    </source>
</evidence>
<dbReference type="InterPro" id="IPR000445">
    <property type="entry name" value="HhH_motif"/>
</dbReference>
<organism evidence="12">
    <name type="scientific">Candidatus Improbicoccus pseudotrichonymphae</name>
    <dbReference type="NCBI Taxonomy" id="3033792"/>
    <lineage>
        <taxon>Bacteria</taxon>
        <taxon>Bacillati</taxon>
        <taxon>Bacillota</taxon>
        <taxon>Clostridia</taxon>
        <taxon>Candidatus Improbicoccus</taxon>
    </lineage>
</organism>
<dbReference type="Pfam" id="PF00633">
    <property type="entry name" value="HHH"/>
    <property type="match status" value="1"/>
</dbReference>
<dbReference type="GO" id="GO:0046872">
    <property type="term" value="F:metal ion binding"/>
    <property type="evidence" value="ECO:0007669"/>
    <property type="project" value="UniProtKB-KW"/>
</dbReference>
<evidence type="ECO:0000256" key="10">
    <source>
        <dbReference type="HAMAP-Rule" id="MF_00942"/>
    </source>
</evidence>
<dbReference type="PANTHER" id="PTHR10359">
    <property type="entry name" value="A/G-SPECIFIC ADENINE GLYCOSYLASE/ENDONUCLEASE III"/>
    <property type="match status" value="1"/>
</dbReference>
<feature type="domain" description="HhH-GPD" evidence="11">
    <location>
        <begin position="46"/>
        <end position="193"/>
    </location>
</feature>
<dbReference type="EMBL" id="AP027924">
    <property type="protein sequence ID" value="BED91895.1"/>
    <property type="molecule type" value="Genomic_DNA"/>
</dbReference>
<dbReference type="Gene3D" id="1.10.340.30">
    <property type="entry name" value="Hypothetical protein, domain 2"/>
    <property type="match status" value="1"/>
</dbReference>
<dbReference type="InterPro" id="IPR023170">
    <property type="entry name" value="HhH_base_excis_C"/>
</dbReference>
<keyword evidence="10" id="KW-0456">Lyase</keyword>
<protein>
    <recommendedName>
        <fullName evidence="10">Endonuclease III</fullName>
        <ecNumber evidence="10">4.2.99.18</ecNumber>
    </recommendedName>
    <alternativeName>
        <fullName evidence="10">DNA-(apurinic or apyrimidinic site) lyase</fullName>
    </alternativeName>
</protein>
<dbReference type="NCBIfam" id="TIGR01083">
    <property type="entry name" value="nth"/>
    <property type="match status" value="1"/>
</dbReference>
<dbReference type="GO" id="GO:0019104">
    <property type="term" value="F:DNA N-glycosylase activity"/>
    <property type="evidence" value="ECO:0007669"/>
    <property type="project" value="UniProtKB-UniRule"/>
</dbReference>
<keyword evidence="12" id="KW-0255">Endonuclease</keyword>
<dbReference type="InterPro" id="IPR003265">
    <property type="entry name" value="HhH-GPD_domain"/>
</dbReference>
<dbReference type="CDD" id="cd00056">
    <property type="entry name" value="ENDO3c"/>
    <property type="match status" value="1"/>
</dbReference>
<feature type="binding site" evidence="10">
    <location>
        <position position="205"/>
    </location>
    <ligand>
        <name>[4Fe-4S] cluster</name>
        <dbReference type="ChEBI" id="CHEBI:49883"/>
    </ligand>
</feature>
<dbReference type="GO" id="GO:0003677">
    <property type="term" value="F:DNA binding"/>
    <property type="evidence" value="ECO:0007669"/>
    <property type="project" value="UniProtKB-UniRule"/>
</dbReference>
<comment type="function">
    <text evidence="10">DNA repair enzyme that has both DNA N-glycosylase activity and AP-lyase activity. The DNA N-glycosylase activity releases various damaged pyrimidines from DNA by cleaving the N-glycosidic bond, leaving an AP (apurinic/apyrimidinic) site. The AP-lyase activity cleaves the phosphodiester bond 3' to the AP site by a beta-elimination, leaving a 3'-terminal unsaturated sugar and a product with a terminal 5'-phosphate.</text>
</comment>
<evidence type="ECO:0000256" key="1">
    <source>
        <dbReference type="ARBA" id="ARBA00008343"/>
    </source>
</evidence>
<dbReference type="FunFam" id="1.10.340.30:FF:000001">
    <property type="entry name" value="Endonuclease III"/>
    <property type="match status" value="1"/>
</dbReference>
<comment type="catalytic activity">
    <reaction evidence="10">
        <text>2'-deoxyribonucleotide-(2'-deoxyribose 5'-phosphate)-2'-deoxyribonucleotide-DNA = a 3'-end 2'-deoxyribonucleotide-(2,3-dehydro-2,3-deoxyribose 5'-phosphate)-DNA + a 5'-end 5'-phospho-2'-deoxyribonucleoside-DNA + H(+)</text>
        <dbReference type="Rhea" id="RHEA:66592"/>
        <dbReference type="Rhea" id="RHEA-COMP:13180"/>
        <dbReference type="Rhea" id="RHEA-COMP:16897"/>
        <dbReference type="Rhea" id="RHEA-COMP:17067"/>
        <dbReference type="ChEBI" id="CHEBI:15378"/>
        <dbReference type="ChEBI" id="CHEBI:136412"/>
        <dbReference type="ChEBI" id="CHEBI:157695"/>
        <dbReference type="ChEBI" id="CHEBI:167181"/>
        <dbReference type="EC" id="4.2.99.18"/>
    </reaction>
</comment>
<keyword evidence="7 10" id="KW-0411">Iron-sulfur</keyword>
<dbReference type="PIRSF" id="PIRSF001435">
    <property type="entry name" value="Nth"/>
    <property type="match status" value="1"/>
</dbReference>
<keyword evidence="5 10" id="KW-0378">Hydrolase</keyword>
<dbReference type="Gene3D" id="1.10.1670.10">
    <property type="entry name" value="Helix-hairpin-Helix base-excision DNA repair enzymes (C-terminal)"/>
    <property type="match status" value="1"/>
</dbReference>
<keyword evidence="4 10" id="KW-0227">DNA damage</keyword>
<evidence type="ECO:0000256" key="3">
    <source>
        <dbReference type="ARBA" id="ARBA00022723"/>
    </source>
</evidence>
<dbReference type="HAMAP" id="MF_00942">
    <property type="entry name" value="Nth"/>
    <property type="match status" value="1"/>
</dbReference>
<name>A0AA48IAH4_9FIRM</name>
<keyword evidence="9 10" id="KW-0326">Glycosidase</keyword>
<evidence type="ECO:0000256" key="4">
    <source>
        <dbReference type="ARBA" id="ARBA00022763"/>
    </source>
</evidence>
<dbReference type="SMART" id="SM00478">
    <property type="entry name" value="ENDO3c"/>
    <property type="match status" value="1"/>
</dbReference>
<gene>
    <name evidence="10" type="primary">nth</name>
    <name evidence="12" type="ORF">CfP315_0438</name>
</gene>
<dbReference type="Proteomes" id="UP001337580">
    <property type="component" value="Chromosome"/>
</dbReference>
<evidence type="ECO:0000256" key="5">
    <source>
        <dbReference type="ARBA" id="ARBA00022801"/>
    </source>
</evidence>
<evidence type="ECO:0000256" key="7">
    <source>
        <dbReference type="ARBA" id="ARBA00023014"/>
    </source>
</evidence>
<dbReference type="InterPro" id="IPR005759">
    <property type="entry name" value="Nth"/>
</dbReference>
<evidence type="ECO:0000256" key="8">
    <source>
        <dbReference type="ARBA" id="ARBA00023204"/>
    </source>
</evidence>
<keyword evidence="8 10" id="KW-0234">DNA repair</keyword>
<proteinExistence type="inferred from homology"/>
<keyword evidence="6 10" id="KW-0408">Iron</keyword>
<dbReference type="KEGG" id="ips:CfP315_0438"/>
<comment type="cofactor">
    <cofactor evidence="10">
        <name>[4Fe-4S] cluster</name>
        <dbReference type="ChEBI" id="CHEBI:49883"/>
    </cofactor>
    <text evidence="10">Binds 1 [4Fe-4S] cluster.</text>
</comment>
<keyword evidence="12" id="KW-0540">Nuclease</keyword>
<dbReference type="EC" id="4.2.99.18" evidence="10"/>
<feature type="binding site" evidence="10">
    <location>
        <position position="195"/>
    </location>
    <ligand>
        <name>[4Fe-4S] cluster</name>
        <dbReference type="ChEBI" id="CHEBI:49883"/>
    </ligand>
</feature>
<evidence type="ECO:0000259" key="11">
    <source>
        <dbReference type="SMART" id="SM00478"/>
    </source>
</evidence>
<dbReference type="PANTHER" id="PTHR10359:SF18">
    <property type="entry name" value="ENDONUCLEASE III"/>
    <property type="match status" value="1"/>
</dbReference>
<feature type="binding site" evidence="10">
    <location>
        <position position="211"/>
    </location>
    <ligand>
        <name>[4Fe-4S] cluster</name>
        <dbReference type="ChEBI" id="CHEBI:49883"/>
    </ligand>
</feature>
<keyword evidence="10" id="KW-0238">DNA-binding</keyword>
<dbReference type="GO" id="GO:0006285">
    <property type="term" value="P:base-excision repair, AP site formation"/>
    <property type="evidence" value="ECO:0007669"/>
    <property type="project" value="TreeGrafter"/>
</dbReference>
<evidence type="ECO:0000256" key="9">
    <source>
        <dbReference type="ARBA" id="ARBA00023295"/>
    </source>
</evidence>
<dbReference type="Pfam" id="PF00730">
    <property type="entry name" value="HhH-GPD"/>
    <property type="match status" value="1"/>
</dbReference>
<keyword evidence="3 10" id="KW-0479">Metal-binding</keyword>
<comment type="similarity">
    <text evidence="1 10">Belongs to the Nth/MutY family.</text>
</comment>
<feature type="binding site" evidence="10">
    <location>
        <position position="202"/>
    </location>
    <ligand>
        <name>[4Fe-4S] cluster</name>
        <dbReference type="ChEBI" id="CHEBI:49883"/>
    </ligand>
</feature>
<evidence type="ECO:0000256" key="6">
    <source>
        <dbReference type="ARBA" id="ARBA00023004"/>
    </source>
</evidence>
<accession>A0AA48IAH4</accession>